<organism evidence="2 3">
    <name type="scientific">Acrobeloides nanus</name>
    <dbReference type="NCBI Taxonomy" id="290746"/>
    <lineage>
        <taxon>Eukaryota</taxon>
        <taxon>Metazoa</taxon>
        <taxon>Ecdysozoa</taxon>
        <taxon>Nematoda</taxon>
        <taxon>Chromadorea</taxon>
        <taxon>Rhabditida</taxon>
        <taxon>Tylenchina</taxon>
        <taxon>Cephalobomorpha</taxon>
        <taxon>Cephaloboidea</taxon>
        <taxon>Cephalobidae</taxon>
        <taxon>Acrobeloides</taxon>
    </lineage>
</organism>
<evidence type="ECO:0000313" key="2">
    <source>
        <dbReference type="Proteomes" id="UP000887540"/>
    </source>
</evidence>
<dbReference type="Gene3D" id="1.20.120.1100">
    <property type="match status" value="1"/>
</dbReference>
<feature type="chain" id="PRO_5037479013" evidence="1">
    <location>
        <begin position="23"/>
        <end position="465"/>
    </location>
</feature>
<sequence length="465" mass="51370">MMSNMGTWILLALMVLVGSSFGAGIGKKRVNVNSVCDSPGNTASLVVVNFTLIPGGSDSSSYPLGYCDCNQGQQYFWNSTQDSLPLDSYRDHTLAQSLDSSQPNGCADICVCDINGVCYKPEDSTNYNIDLVPYCNNSECYVYGAVYNRSLWIGEGGQVAYQEDNDIPVGINSPYLKIASIGCGGCENLKNLNCSQTFIVVEYNDTDSNSDGGLWASSSSSSSFDFSSFDLSSILESKEVKEVLCLIPADVIGFVENVTLLEVYKLFKLYPQFAAVMDPNQQTTPEQLEEIVKNGAPTVYTKLEALLQPYKQRWEQMPLAAQDFLNDLGNATDKMKVIQSNSDENYPIAHEFFQGLYQNYTQLDNSSRTSIENFIPTMTHIIASPAFVGFLKNCSQAEDMSQLMEYGQTFNEYILVHACDAQDGLNNTITQITGNNSTKGKYVQNNSNMLDSKYFICLILIFITI</sequence>
<protein>
    <submittedName>
        <fullName evidence="3">Uncharacterized protein</fullName>
    </submittedName>
</protein>
<reference evidence="3" key="1">
    <citation type="submission" date="2022-11" db="UniProtKB">
        <authorList>
            <consortium name="WormBaseParasite"/>
        </authorList>
    </citation>
    <scope>IDENTIFICATION</scope>
</reference>
<accession>A0A914EHE8</accession>
<dbReference type="Proteomes" id="UP000887540">
    <property type="component" value="Unplaced"/>
</dbReference>
<proteinExistence type="predicted"/>
<feature type="signal peptide" evidence="1">
    <location>
        <begin position="1"/>
        <end position="22"/>
    </location>
</feature>
<dbReference type="AlphaFoldDB" id="A0A914EHE8"/>
<evidence type="ECO:0000313" key="3">
    <source>
        <dbReference type="WBParaSite" id="ACRNAN_scaffold838.g23943.t1"/>
    </source>
</evidence>
<evidence type="ECO:0000256" key="1">
    <source>
        <dbReference type="SAM" id="SignalP"/>
    </source>
</evidence>
<keyword evidence="1" id="KW-0732">Signal</keyword>
<name>A0A914EHE8_9BILA</name>
<keyword evidence="2" id="KW-1185">Reference proteome</keyword>
<dbReference type="WBParaSite" id="ACRNAN_scaffold838.g23943.t1">
    <property type="protein sequence ID" value="ACRNAN_scaffold838.g23943.t1"/>
    <property type="gene ID" value="ACRNAN_scaffold838.g23943"/>
</dbReference>